<organism evidence="2 3">
    <name type="scientific">Armadillidium nasatum</name>
    <dbReference type="NCBI Taxonomy" id="96803"/>
    <lineage>
        <taxon>Eukaryota</taxon>
        <taxon>Metazoa</taxon>
        <taxon>Ecdysozoa</taxon>
        <taxon>Arthropoda</taxon>
        <taxon>Crustacea</taxon>
        <taxon>Multicrustacea</taxon>
        <taxon>Malacostraca</taxon>
        <taxon>Eumalacostraca</taxon>
        <taxon>Peracarida</taxon>
        <taxon>Isopoda</taxon>
        <taxon>Oniscidea</taxon>
        <taxon>Crinocheta</taxon>
        <taxon>Armadillidiidae</taxon>
        <taxon>Armadillidium</taxon>
    </lineage>
</organism>
<accession>A0A5N5T2V9</accession>
<reference evidence="2 3" key="1">
    <citation type="journal article" date="2019" name="PLoS Biol.">
        <title>Sex chromosomes control vertical transmission of feminizing Wolbachia symbionts in an isopod.</title>
        <authorList>
            <person name="Becking T."/>
            <person name="Chebbi M.A."/>
            <person name="Giraud I."/>
            <person name="Moumen B."/>
            <person name="Laverre T."/>
            <person name="Caubet Y."/>
            <person name="Peccoud J."/>
            <person name="Gilbert C."/>
            <person name="Cordaux R."/>
        </authorList>
    </citation>
    <scope>NUCLEOTIDE SEQUENCE [LARGE SCALE GENOMIC DNA]</scope>
    <source>
        <strain evidence="2">ANa2</strain>
        <tissue evidence="2">Whole body excluding digestive tract and cuticle</tissue>
    </source>
</reference>
<comment type="caution">
    <text evidence="2">The sequence shown here is derived from an EMBL/GenBank/DDBJ whole genome shotgun (WGS) entry which is preliminary data.</text>
</comment>
<dbReference type="Proteomes" id="UP000326759">
    <property type="component" value="Unassembled WGS sequence"/>
</dbReference>
<evidence type="ECO:0000256" key="1">
    <source>
        <dbReference type="SAM" id="SignalP"/>
    </source>
</evidence>
<proteinExistence type="predicted"/>
<feature type="signal peptide" evidence="1">
    <location>
        <begin position="1"/>
        <end position="21"/>
    </location>
</feature>
<protein>
    <submittedName>
        <fullName evidence="2">Uncharacterized protein</fullName>
    </submittedName>
</protein>
<keyword evidence="1" id="KW-0732">Signal</keyword>
<evidence type="ECO:0000313" key="3">
    <source>
        <dbReference type="Proteomes" id="UP000326759"/>
    </source>
</evidence>
<name>A0A5N5T2V9_9CRUS</name>
<feature type="chain" id="PRO_5024430175" evidence="1">
    <location>
        <begin position="22"/>
        <end position="43"/>
    </location>
</feature>
<keyword evidence="3" id="KW-1185">Reference proteome</keyword>
<dbReference type="EMBL" id="SEYY01018493">
    <property type="protein sequence ID" value="KAB7499280.1"/>
    <property type="molecule type" value="Genomic_DNA"/>
</dbReference>
<evidence type="ECO:0000313" key="2">
    <source>
        <dbReference type="EMBL" id="KAB7499280.1"/>
    </source>
</evidence>
<dbReference type="AlphaFoldDB" id="A0A5N5T2V9"/>
<sequence length="43" mass="4708">MNNFIFFGFLMSLTFIQSAVGNCFNVPPPVNPVNQGLLTGVFN</sequence>
<gene>
    <name evidence="2" type="ORF">Anas_09100</name>
</gene>